<reference evidence="5" key="1">
    <citation type="journal article" date="2012" name="J. Bacteriol.">
        <title>Genome sequences of type strains of seven species of the marine bacterium Pseudoalteromonas.</title>
        <authorList>
            <person name="Xie B.B."/>
            <person name="Shu Y.L."/>
            <person name="Qin Q.L."/>
            <person name="Rong J.C."/>
            <person name="Zhang X.Y."/>
            <person name="Chen X.L."/>
            <person name="Shi M."/>
            <person name="He H.L."/>
            <person name="Zhou B.C."/>
            <person name="Zhang Y.Z."/>
        </authorList>
    </citation>
    <scope>NUCLEOTIDE SEQUENCE</scope>
    <source>
        <strain evidence="5">DSM 8771</strain>
    </source>
</reference>
<dbReference type="InterPro" id="IPR002577">
    <property type="entry name" value="HTH_HxlR"/>
</dbReference>
<dbReference type="EMBL" id="AHBZ03000014">
    <property type="protein sequence ID" value="KAF7773899.1"/>
    <property type="molecule type" value="Genomic_DNA"/>
</dbReference>
<evidence type="ECO:0000259" key="4">
    <source>
        <dbReference type="PROSITE" id="PS51118"/>
    </source>
</evidence>
<evidence type="ECO:0000256" key="2">
    <source>
        <dbReference type="ARBA" id="ARBA00023125"/>
    </source>
</evidence>
<protein>
    <recommendedName>
        <fullName evidence="4">HTH hxlR-type domain-containing protein</fullName>
    </recommendedName>
</protein>
<dbReference type="Proteomes" id="UP000016487">
    <property type="component" value="Unassembled WGS sequence"/>
</dbReference>
<evidence type="ECO:0000256" key="3">
    <source>
        <dbReference type="ARBA" id="ARBA00023163"/>
    </source>
</evidence>
<organism evidence="5 6">
    <name type="scientific">Pseudoalteromonas citrea</name>
    <dbReference type="NCBI Taxonomy" id="43655"/>
    <lineage>
        <taxon>Bacteria</taxon>
        <taxon>Pseudomonadati</taxon>
        <taxon>Pseudomonadota</taxon>
        <taxon>Gammaproteobacteria</taxon>
        <taxon>Alteromonadales</taxon>
        <taxon>Pseudoalteromonadaceae</taxon>
        <taxon>Pseudoalteromonas</taxon>
    </lineage>
</organism>
<dbReference type="InterPro" id="IPR036388">
    <property type="entry name" value="WH-like_DNA-bd_sf"/>
</dbReference>
<proteinExistence type="predicted"/>
<keyword evidence="1" id="KW-0805">Transcription regulation</keyword>
<gene>
    <name evidence="5" type="ORF">PCIT_a0242</name>
</gene>
<sequence length="111" mass="12889">MPHTDYDCNLGCPIEATLEVIGGKWKSIILYHLMEETLRFNELRRVMPEITHRMLTKQLRELEQSQLVARKVFPEVPPKVEYSLTSYGQTLHPVLSALQIWGIEHLKTSSE</sequence>
<accession>A0AAD4AKG1</accession>
<dbReference type="SUPFAM" id="SSF46785">
    <property type="entry name" value="Winged helix' DNA-binding domain"/>
    <property type="match status" value="1"/>
</dbReference>
<dbReference type="AlphaFoldDB" id="A0AAD4AKG1"/>
<evidence type="ECO:0000313" key="6">
    <source>
        <dbReference type="Proteomes" id="UP000016487"/>
    </source>
</evidence>
<dbReference type="PANTHER" id="PTHR33204:SF29">
    <property type="entry name" value="TRANSCRIPTIONAL REGULATOR"/>
    <property type="match status" value="1"/>
</dbReference>
<name>A0AAD4AKG1_9GAMM</name>
<dbReference type="InterPro" id="IPR036390">
    <property type="entry name" value="WH_DNA-bd_sf"/>
</dbReference>
<evidence type="ECO:0000313" key="5">
    <source>
        <dbReference type="EMBL" id="KAF7773899.1"/>
    </source>
</evidence>
<dbReference type="Pfam" id="PF01638">
    <property type="entry name" value="HxlR"/>
    <property type="match status" value="1"/>
</dbReference>
<dbReference type="GO" id="GO:0003677">
    <property type="term" value="F:DNA binding"/>
    <property type="evidence" value="ECO:0007669"/>
    <property type="project" value="UniProtKB-KW"/>
</dbReference>
<dbReference type="PROSITE" id="PS51118">
    <property type="entry name" value="HTH_HXLR"/>
    <property type="match status" value="1"/>
</dbReference>
<feature type="domain" description="HTH hxlR-type" evidence="4">
    <location>
        <begin position="12"/>
        <end position="110"/>
    </location>
</feature>
<keyword evidence="3" id="KW-0804">Transcription</keyword>
<dbReference type="PANTHER" id="PTHR33204">
    <property type="entry name" value="TRANSCRIPTIONAL REGULATOR, MARR FAMILY"/>
    <property type="match status" value="1"/>
</dbReference>
<reference evidence="5" key="2">
    <citation type="submission" date="2015-03" db="EMBL/GenBank/DDBJ databases">
        <title>Genome sequence of Pseudoalteromonas citrea.</title>
        <authorList>
            <person name="Xie B.-B."/>
            <person name="Rong J.-C."/>
            <person name="Qin Q.-L."/>
            <person name="Zhang Y.-Z."/>
        </authorList>
    </citation>
    <scope>NUCLEOTIDE SEQUENCE</scope>
    <source>
        <strain evidence="5">DSM 8771</strain>
    </source>
</reference>
<dbReference type="Gene3D" id="1.10.10.10">
    <property type="entry name" value="Winged helix-like DNA-binding domain superfamily/Winged helix DNA-binding domain"/>
    <property type="match status" value="1"/>
</dbReference>
<comment type="caution">
    <text evidence="5">The sequence shown here is derived from an EMBL/GenBank/DDBJ whole genome shotgun (WGS) entry which is preliminary data.</text>
</comment>
<keyword evidence="2" id="KW-0238">DNA-binding</keyword>
<evidence type="ECO:0000256" key="1">
    <source>
        <dbReference type="ARBA" id="ARBA00023015"/>
    </source>
</evidence>
<dbReference type="RefSeq" id="WP_010362690.1">
    <property type="nucleotide sequence ID" value="NZ_AHBZ03000014.1"/>
</dbReference>